<accession>A0A4S4E8Z1</accession>
<evidence type="ECO:0000256" key="2">
    <source>
        <dbReference type="ARBA" id="ARBA00008982"/>
    </source>
</evidence>
<dbReference type="Pfam" id="PF06962">
    <property type="entry name" value="rRNA_methylase"/>
    <property type="match status" value="1"/>
</dbReference>
<dbReference type="Gene3D" id="3.40.50.1260">
    <property type="entry name" value="Phosphoglycerate kinase, N-terminal domain"/>
    <property type="match status" value="1"/>
</dbReference>
<comment type="cofactor">
    <cofactor evidence="1">
        <name>Mg(2+)</name>
        <dbReference type="ChEBI" id="CHEBI:18420"/>
    </cofactor>
</comment>
<comment type="caution">
    <text evidence="12">The sequence shown here is derived from an EMBL/GenBank/DDBJ whole genome shotgun (WGS) entry which is preliminary data.</text>
</comment>
<keyword evidence="11" id="KW-0812">Transmembrane</keyword>
<keyword evidence="5" id="KW-0547">Nucleotide-binding</keyword>
<protein>
    <recommendedName>
        <fullName evidence="3 9">Phosphoglycerate kinase</fullName>
        <ecNumber evidence="3 9">2.7.2.3</ecNumber>
    </recommendedName>
</protein>
<keyword evidence="6 9" id="KW-0418">Kinase</keyword>
<keyword evidence="11" id="KW-1133">Transmembrane helix</keyword>
<dbReference type="Proteomes" id="UP000306102">
    <property type="component" value="Unassembled WGS sequence"/>
</dbReference>
<evidence type="ECO:0000256" key="5">
    <source>
        <dbReference type="ARBA" id="ARBA00022741"/>
    </source>
</evidence>
<evidence type="ECO:0000256" key="10">
    <source>
        <dbReference type="RuleBase" id="RU000696"/>
    </source>
</evidence>
<evidence type="ECO:0000256" key="4">
    <source>
        <dbReference type="ARBA" id="ARBA00022679"/>
    </source>
</evidence>
<comment type="subunit">
    <text evidence="10">Monomer.</text>
</comment>
<comment type="catalytic activity">
    <reaction evidence="9">
        <text>(2R)-3-phosphoglycerate + ATP = (2R)-3-phospho-glyceroyl phosphate + ADP</text>
        <dbReference type="Rhea" id="RHEA:14801"/>
        <dbReference type="ChEBI" id="CHEBI:30616"/>
        <dbReference type="ChEBI" id="CHEBI:57604"/>
        <dbReference type="ChEBI" id="CHEBI:58272"/>
        <dbReference type="ChEBI" id="CHEBI:456216"/>
        <dbReference type="EC" id="2.7.2.3"/>
    </reaction>
</comment>
<evidence type="ECO:0000313" key="13">
    <source>
        <dbReference type="Proteomes" id="UP000306102"/>
    </source>
</evidence>
<evidence type="ECO:0000313" key="12">
    <source>
        <dbReference type="EMBL" id="THG12573.1"/>
    </source>
</evidence>
<evidence type="ECO:0000256" key="11">
    <source>
        <dbReference type="SAM" id="Phobius"/>
    </source>
</evidence>
<keyword evidence="4 9" id="KW-0808">Transferase</keyword>
<dbReference type="PANTHER" id="PTHR35276:SF1">
    <property type="entry name" value="TRNA (MNM(5)S(2)U34)-METHYLTRANSFERASE, CHLOROPLASTIC"/>
    <property type="match status" value="1"/>
</dbReference>
<dbReference type="InterPro" id="IPR010719">
    <property type="entry name" value="MnmM_MeTrfase"/>
</dbReference>
<gene>
    <name evidence="12" type="ORF">TEA_006743</name>
</gene>
<dbReference type="EMBL" id="SDRB02006487">
    <property type="protein sequence ID" value="THG12573.1"/>
    <property type="molecule type" value="Genomic_DNA"/>
</dbReference>
<dbReference type="EC" id="2.7.2.3" evidence="3 9"/>
<dbReference type="InterPro" id="IPR015824">
    <property type="entry name" value="Phosphoglycerate_kinase_N"/>
</dbReference>
<dbReference type="GO" id="GO:0004618">
    <property type="term" value="F:phosphoglycerate kinase activity"/>
    <property type="evidence" value="ECO:0007669"/>
    <property type="project" value="UniProtKB-EC"/>
</dbReference>
<evidence type="ECO:0000256" key="8">
    <source>
        <dbReference type="ARBA" id="ARBA00022842"/>
    </source>
</evidence>
<name>A0A4S4E8Z1_CAMSN</name>
<dbReference type="Pfam" id="PF00162">
    <property type="entry name" value="PGK"/>
    <property type="match status" value="1"/>
</dbReference>
<evidence type="ECO:0000256" key="1">
    <source>
        <dbReference type="ARBA" id="ARBA00001946"/>
    </source>
</evidence>
<dbReference type="PRINTS" id="PR00477">
    <property type="entry name" value="PHGLYCKINASE"/>
</dbReference>
<dbReference type="InterPro" id="IPR029063">
    <property type="entry name" value="SAM-dependent_MTases_sf"/>
</dbReference>
<dbReference type="SUPFAM" id="SSF53748">
    <property type="entry name" value="Phosphoglycerate kinase"/>
    <property type="match status" value="1"/>
</dbReference>
<reference evidence="12 13" key="1">
    <citation type="journal article" date="2018" name="Proc. Natl. Acad. Sci. U.S.A.">
        <title>Draft genome sequence of Camellia sinensis var. sinensis provides insights into the evolution of the tea genome and tea quality.</title>
        <authorList>
            <person name="Wei C."/>
            <person name="Yang H."/>
            <person name="Wang S."/>
            <person name="Zhao J."/>
            <person name="Liu C."/>
            <person name="Gao L."/>
            <person name="Xia E."/>
            <person name="Lu Y."/>
            <person name="Tai Y."/>
            <person name="She G."/>
            <person name="Sun J."/>
            <person name="Cao H."/>
            <person name="Tong W."/>
            <person name="Gao Q."/>
            <person name="Li Y."/>
            <person name="Deng W."/>
            <person name="Jiang X."/>
            <person name="Wang W."/>
            <person name="Chen Q."/>
            <person name="Zhang S."/>
            <person name="Li H."/>
            <person name="Wu J."/>
            <person name="Wang P."/>
            <person name="Li P."/>
            <person name="Shi C."/>
            <person name="Zheng F."/>
            <person name="Jian J."/>
            <person name="Huang B."/>
            <person name="Shan D."/>
            <person name="Shi M."/>
            <person name="Fang C."/>
            <person name="Yue Y."/>
            <person name="Li F."/>
            <person name="Li D."/>
            <person name="Wei S."/>
            <person name="Han B."/>
            <person name="Jiang C."/>
            <person name="Yin Y."/>
            <person name="Xia T."/>
            <person name="Zhang Z."/>
            <person name="Bennetzen J.L."/>
            <person name="Zhao S."/>
            <person name="Wan X."/>
        </authorList>
    </citation>
    <scope>NUCLEOTIDE SEQUENCE [LARGE SCALE GENOMIC DNA]</scope>
    <source>
        <strain evidence="13">cv. Shuchazao</strain>
        <tissue evidence="12">Leaf</tissue>
    </source>
</reference>
<dbReference type="AlphaFoldDB" id="A0A4S4E8Z1"/>
<dbReference type="InterPro" id="IPR001576">
    <property type="entry name" value="Phosphoglycerate_kinase"/>
</dbReference>
<evidence type="ECO:0000256" key="7">
    <source>
        <dbReference type="ARBA" id="ARBA00022840"/>
    </source>
</evidence>
<dbReference type="GO" id="GO:0006096">
    <property type="term" value="P:glycolytic process"/>
    <property type="evidence" value="ECO:0007669"/>
    <property type="project" value="InterPro"/>
</dbReference>
<evidence type="ECO:0000256" key="3">
    <source>
        <dbReference type="ARBA" id="ARBA00013061"/>
    </source>
</evidence>
<proteinExistence type="inferred from homology"/>
<dbReference type="PANTHER" id="PTHR35276">
    <property type="entry name" value="S-ADENOSYL-L-METHIONINE-DEPENDENT METHYLTRANSFERASES SUPERFAMILY PROTEIN"/>
    <property type="match status" value="1"/>
</dbReference>
<dbReference type="SUPFAM" id="SSF53335">
    <property type="entry name" value="S-adenosyl-L-methionine-dependent methyltransferases"/>
    <property type="match status" value="1"/>
</dbReference>
<keyword evidence="8" id="KW-0460">Magnesium</keyword>
<dbReference type="STRING" id="542762.A0A4S4E8Z1"/>
<keyword evidence="13" id="KW-1185">Reference proteome</keyword>
<dbReference type="GO" id="GO:0005524">
    <property type="term" value="F:ATP binding"/>
    <property type="evidence" value="ECO:0007669"/>
    <property type="project" value="UniProtKB-KW"/>
</dbReference>
<dbReference type="InterPro" id="IPR036043">
    <property type="entry name" value="Phosphoglycerate_kinase_sf"/>
</dbReference>
<keyword evidence="11" id="KW-0472">Membrane</keyword>
<evidence type="ECO:0000256" key="6">
    <source>
        <dbReference type="ARBA" id="ARBA00022777"/>
    </source>
</evidence>
<evidence type="ECO:0000256" key="9">
    <source>
        <dbReference type="RuleBase" id="RU000532"/>
    </source>
</evidence>
<organism evidence="12 13">
    <name type="scientific">Camellia sinensis var. sinensis</name>
    <name type="common">China tea</name>
    <dbReference type="NCBI Taxonomy" id="542762"/>
    <lineage>
        <taxon>Eukaryota</taxon>
        <taxon>Viridiplantae</taxon>
        <taxon>Streptophyta</taxon>
        <taxon>Embryophyta</taxon>
        <taxon>Tracheophyta</taxon>
        <taxon>Spermatophyta</taxon>
        <taxon>Magnoliopsida</taxon>
        <taxon>eudicotyledons</taxon>
        <taxon>Gunneridae</taxon>
        <taxon>Pentapetalae</taxon>
        <taxon>asterids</taxon>
        <taxon>Ericales</taxon>
        <taxon>Theaceae</taxon>
        <taxon>Camellia</taxon>
    </lineage>
</organism>
<dbReference type="Gene3D" id="3.40.50.150">
    <property type="entry name" value="Vaccinia Virus protein VP39"/>
    <property type="match status" value="2"/>
</dbReference>
<sequence length="205" mass="22575">MTIIGGGDSVAAVEKYGLADMMSHISTGGGASLELLERKSLPGVSIVTALLACHFVQLVEAHLRALIACYFLLLLLLLLLRVWRHIVQKGDTVIDATCGNGYDTLAMVKMVADETHSGHVKMEELVPKGVPMRYVMRIKFLDGAVVIELLVAFNLGYLPDGDKALITREECKAVQAFDSGLPVENWLCCKLQMLNDHWLQYLSLF</sequence>
<keyword evidence="7" id="KW-0067">ATP-binding</keyword>
<feature type="transmembrane region" description="Helical" evidence="11">
    <location>
        <begin position="65"/>
        <end position="83"/>
    </location>
</feature>
<comment type="similarity">
    <text evidence="2 9">Belongs to the phosphoglycerate kinase family.</text>
</comment>